<dbReference type="Pfam" id="PF00027">
    <property type="entry name" value="cNMP_binding"/>
    <property type="match status" value="1"/>
</dbReference>
<feature type="region of interest" description="Disordered" evidence="1">
    <location>
        <begin position="72"/>
        <end position="107"/>
    </location>
</feature>
<dbReference type="PANTHER" id="PTHR23011:SF28">
    <property type="entry name" value="CYCLIC NUCLEOTIDE-BINDING DOMAIN CONTAINING PROTEIN"/>
    <property type="match status" value="1"/>
</dbReference>
<proteinExistence type="predicted"/>
<evidence type="ECO:0000313" key="4">
    <source>
        <dbReference type="Proteomes" id="UP001489004"/>
    </source>
</evidence>
<dbReference type="InterPro" id="IPR000595">
    <property type="entry name" value="cNMP-bd_dom"/>
</dbReference>
<evidence type="ECO:0000259" key="2">
    <source>
        <dbReference type="PROSITE" id="PS50042"/>
    </source>
</evidence>
<feature type="region of interest" description="Disordered" evidence="1">
    <location>
        <begin position="1"/>
        <end position="20"/>
    </location>
</feature>
<dbReference type="CDD" id="cd00038">
    <property type="entry name" value="CAP_ED"/>
    <property type="match status" value="4"/>
</dbReference>
<dbReference type="EMBL" id="JALJOR010000001">
    <property type="protein sequence ID" value="KAK9830454.1"/>
    <property type="molecule type" value="Genomic_DNA"/>
</dbReference>
<feature type="region of interest" description="Disordered" evidence="1">
    <location>
        <begin position="1159"/>
        <end position="1232"/>
    </location>
</feature>
<feature type="region of interest" description="Disordered" evidence="1">
    <location>
        <begin position="442"/>
        <end position="463"/>
    </location>
</feature>
<feature type="compositionally biased region" description="Polar residues" evidence="1">
    <location>
        <begin position="892"/>
        <end position="905"/>
    </location>
</feature>
<feature type="region of interest" description="Disordered" evidence="1">
    <location>
        <begin position="1264"/>
        <end position="1310"/>
    </location>
</feature>
<dbReference type="InterPro" id="IPR018488">
    <property type="entry name" value="cNMP-bd_CS"/>
</dbReference>
<feature type="domain" description="Cyclic nucleotide-binding" evidence="2">
    <location>
        <begin position="627"/>
        <end position="776"/>
    </location>
</feature>
<dbReference type="InterPro" id="IPR018490">
    <property type="entry name" value="cNMP-bd_dom_sf"/>
</dbReference>
<dbReference type="PRINTS" id="PR00103">
    <property type="entry name" value="CAMPKINASE"/>
</dbReference>
<keyword evidence="4" id="KW-1185">Reference proteome</keyword>
<dbReference type="Gene3D" id="2.60.120.10">
    <property type="entry name" value="Jelly Rolls"/>
    <property type="match status" value="6"/>
</dbReference>
<dbReference type="InterPro" id="IPR014710">
    <property type="entry name" value="RmlC-like_jellyroll"/>
</dbReference>
<organism evidence="3 4">
    <name type="scientific">[Myrmecia] bisecta</name>
    <dbReference type="NCBI Taxonomy" id="41462"/>
    <lineage>
        <taxon>Eukaryota</taxon>
        <taxon>Viridiplantae</taxon>
        <taxon>Chlorophyta</taxon>
        <taxon>core chlorophytes</taxon>
        <taxon>Trebouxiophyceae</taxon>
        <taxon>Trebouxiales</taxon>
        <taxon>Trebouxiaceae</taxon>
        <taxon>Myrmecia</taxon>
    </lineage>
</organism>
<feature type="domain" description="Cyclic nucleotide-binding" evidence="2">
    <location>
        <begin position="773"/>
        <end position="822"/>
    </location>
</feature>
<gene>
    <name evidence="3" type="ORF">WJX72_011866</name>
</gene>
<feature type="compositionally biased region" description="Polar residues" evidence="1">
    <location>
        <begin position="866"/>
        <end position="878"/>
    </location>
</feature>
<feature type="domain" description="Cyclic nucleotide-binding" evidence="2">
    <location>
        <begin position="303"/>
        <end position="340"/>
    </location>
</feature>
<feature type="region of interest" description="Disordered" evidence="1">
    <location>
        <begin position="848"/>
        <end position="905"/>
    </location>
</feature>
<reference evidence="3 4" key="1">
    <citation type="journal article" date="2024" name="Nat. Commun.">
        <title>Phylogenomics reveals the evolutionary origins of lichenization in chlorophyte algae.</title>
        <authorList>
            <person name="Puginier C."/>
            <person name="Libourel C."/>
            <person name="Otte J."/>
            <person name="Skaloud P."/>
            <person name="Haon M."/>
            <person name="Grisel S."/>
            <person name="Petersen M."/>
            <person name="Berrin J.G."/>
            <person name="Delaux P.M."/>
            <person name="Dal Grande F."/>
            <person name="Keller J."/>
        </authorList>
    </citation>
    <scope>NUCLEOTIDE SEQUENCE [LARGE SCALE GENOMIC DNA]</scope>
    <source>
        <strain evidence="3 4">SAG 2043</strain>
    </source>
</reference>
<evidence type="ECO:0000256" key="1">
    <source>
        <dbReference type="SAM" id="MobiDB-lite"/>
    </source>
</evidence>
<feature type="domain" description="Cyclic nucleotide-binding" evidence="2">
    <location>
        <begin position="169"/>
        <end position="216"/>
    </location>
</feature>
<name>A0AAW1R9W2_9CHLO</name>
<protein>
    <recommendedName>
        <fullName evidence="2">Cyclic nucleotide-binding domain-containing protein</fullName>
    </recommendedName>
</protein>
<evidence type="ECO:0000313" key="3">
    <source>
        <dbReference type="EMBL" id="KAK9830454.1"/>
    </source>
</evidence>
<feature type="domain" description="Cyclic nucleotide-binding" evidence="2">
    <location>
        <begin position="1032"/>
        <end position="1076"/>
    </location>
</feature>
<dbReference type="PROSITE" id="PS50042">
    <property type="entry name" value="CNMP_BINDING_3"/>
    <property type="match status" value="7"/>
</dbReference>
<dbReference type="PANTHER" id="PTHR23011">
    <property type="entry name" value="CYCLIC NUCLEOTIDE-BINDING DOMAIN CONTAINING PROTEIN"/>
    <property type="match status" value="1"/>
</dbReference>
<dbReference type="SMART" id="SM00100">
    <property type="entry name" value="cNMP"/>
    <property type="match status" value="3"/>
</dbReference>
<feature type="domain" description="Cyclic nucleotide-binding" evidence="2">
    <location>
        <begin position="552"/>
        <end position="593"/>
    </location>
</feature>
<accession>A0AAW1R9W2</accession>
<dbReference type="SUPFAM" id="SSF51206">
    <property type="entry name" value="cAMP-binding domain-like"/>
    <property type="match status" value="4"/>
</dbReference>
<feature type="domain" description="Cyclic nucleotide-binding" evidence="2">
    <location>
        <begin position="381"/>
        <end position="428"/>
    </location>
</feature>
<comment type="caution">
    <text evidence="3">The sequence shown here is derived from an EMBL/GenBank/DDBJ whole genome shotgun (WGS) entry which is preliminary data.</text>
</comment>
<dbReference type="Proteomes" id="UP001489004">
    <property type="component" value="Unassembled WGS sequence"/>
</dbReference>
<sequence>MDSRPAVLSIGTPKDHTERLSLSGTPAVRTAQRATVARLPPDYLKQLQQPNSGAGNILTIREAIAQSRWITEDASEQAQHKRTMRAPAKAAPPPPPPSLARNSAGSSVSDLVQASRLMRTNSGKQAGGTSTIDFAHNMASQLDVPEEQRKVREAEDAQRLCHEIKDISFFAELPSHVVQHLCRTLGYDKYEPGTVVFEEGTRGDKVYIILSGSVHIHQVAAPQGINLGASMFRGTMTNTLTRTMTLSQPSASAAAQTNTHEAEGAIAAEPGNVDLGSDLALPPAPVESPHGARIAVLWSPCSFGEWALLSENGTRSATAVVGLKGAELLALRADDFHAMLSRLSNVVHMPERVRQVLACPPPDRSEDERKLLGAMLHGHKYLANMKKSEVADMCGVLTLVEFKENELIFNRGDLGTQFFIILKGSVAICVVGNEDLQRRNNEIPGTGIERQGSSAATGGRISRAGSLDPKRAGVLFAGDADANNPIINFINNERRRSFRRKGSLTGGPTRTSMDGASGGESHEYTVQYTGDGTTIVPRKQWRARFGEVAIELHTGDSFGERALTAAGERRTATAIASQPTQCMVLDKRDYLRLNSGRAKSQCSGVDNLRTLLRIKPWHRKEEDIDSLLTELQAANLFGFTKSMDPRLHRNICRNAQYLRKNKDEVLFAQGAKGDAFYVILSGTVSLHIRDKDAAPPAEAINGEPQDVLATYGPCVNVMQFGQSFGELALLHGMPRTGSVVAQEPTEFLVLLKVDYDRMLAKMARAEQAAKVAFLRDVPALRQWPLAKLVRLAYLFSLVKLPRNHVIYHQGDGSSDMYIVHKGFCRAMRKLGNSPLDVAVPLPGATLSLGAPPRPATSGRTGDAANATASRPGTSSSRPGTAVTGLSVAPSGRPSTSHRTTNARLSATMSRYQTERAMTAAAGSERPPLHAGMHEVVSSPLGVLNCSLRELAENGACFTTVSKPPGSKDEHHAVEFLFGLRDGPVRRPSTAPFATTSSLSHNAQTLLASDADLAEVPETPVALPRIPLKDMEVANLGPGEYFGELPALLNCQQPTTLITATETECYVANMHQVLKLLKHEADAFNEMRLGAQERLCHLEERIFHNVETWSSIMANKHRNEAVEPASLSMEGQVLMKARASTFLPTALNAAGHTAAELLAQHSQRAGSPSRERPASQRSKSLPMSGPSRERLRPPSQGGDRGASPSGRQAPLHTVTVSPADNPGGHFPPPTSRAQTPAALLEVPKLVPLLSRLDGTPAERFSISRGAAPLSGEQPAEPDHAGRSGSPDASTTARPGSVADDPEGYSYGAESSYELPTLPRNTIAADLLQMAAGRVASPNAAASKLVRDQMIAIGLMRRYLGIQPTDPRDANGLQSNASHESPRLPALAPWNVASAPNIKRGMQPADGMAAFIPMRPSPSPSQGQPETIGVSPFTGQAVRSLTPPVWLTGSTTCVMVPFTFGMHPPAPGARDRQADARNGIVAGAVRRTREAAPASKSEKPIRFRVDRDLSGKRATFSGGFFMRPLTEYMELPQSTPKKGASGAKHRRQA</sequence>
<dbReference type="PROSITE" id="PS00889">
    <property type="entry name" value="CNMP_BINDING_2"/>
    <property type="match status" value="2"/>
</dbReference>
<feature type="region of interest" description="Disordered" evidence="1">
    <location>
        <begin position="499"/>
        <end position="521"/>
    </location>
</feature>